<sequence>MQWMQGYPFYMLIAAALGLFLCGYSYRYRHTPGRRFFWIIALLASTVMLATVFELMAGSFAWKLWWRNLQQGPLFFCALFTYATVTDFLGKSPVRMRRQLTLLSIPIVAYMLLIFTDPLHHWMRSSVGLTEMWQLSEIRVQPTLLNMIFIVYNQMFCVFAIFVLAVNLRNAPRHYYKRYVWLLVGLLMAVAPIFLLPVLPVRVLGATALSFVPSGLIMYYALFRYQLLSVWPIAKDKMFQSMKDGIVLTDPFDTIVDVNAAAERMLLVLSGEPAEAGEGSGGTPTALGQPIHRFLKGKLELAAAYRRRGETTLEVDLPNDVCYSAALTPVGRKANGPSAMLLMFSDISDKKRYERELMQQAAVDELTGLHNRRYFLRKVRERLKKISSAAALLLIDIDDFKTINDSYGHAAGDRVLTEFAGRLKAAYGGKGVIGRIGGEEFAVLLTGLDAEESLREAGRFLEQLQERSFTLDGQRQVTVTASIGAAPVGPGGNTFEELYQDADAALYMSKNNGKNKVTLNGE</sequence>
<evidence type="ECO:0000313" key="4">
    <source>
        <dbReference type="Proteomes" id="UP000298246"/>
    </source>
</evidence>
<accession>A0A4Y8Q767</accession>
<feature type="transmembrane region" description="Helical" evidence="1">
    <location>
        <begin position="6"/>
        <end position="24"/>
    </location>
</feature>
<keyword evidence="1" id="KW-0472">Membrane</keyword>
<feature type="transmembrane region" description="Helical" evidence="1">
    <location>
        <begin position="211"/>
        <end position="234"/>
    </location>
</feature>
<feature type="transmembrane region" description="Helical" evidence="1">
    <location>
        <begin position="36"/>
        <end position="61"/>
    </location>
</feature>
<dbReference type="PANTHER" id="PTHR46663:SF4">
    <property type="entry name" value="DIGUANYLATE CYCLASE DGCT-RELATED"/>
    <property type="match status" value="1"/>
</dbReference>
<keyword evidence="1" id="KW-1133">Transmembrane helix</keyword>
<dbReference type="Pfam" id="PF16927">
    <property type="entry name" value="HisKA_7TM"/>
    <property type="match status" value="1"/>
</dbReference>
<dbReference type="Proteomes" id="UP000298246">
    <property type="component" value="Unassembled WGS sequence"/>
</dbReference>
<organism evidence="3 4">
    <name type="scientific">Paenibacillus athensensis</name>
    <dbReference type="NCBI Taxonomy" id="1967502"/>
    <lineage>
        <taxon>Bacteria</taxon>
        <taxon>Bacillati</taxon>
        <taxon>Bacillota</taxon>
        <taxon>Bacilli</taxon>
        <taxon>Bacillales</taxon>
        <taxon>Paenibacillaceae</taxon>
        <taxon>Paenibacillus</taxon>
    </lineage>
</organism>
<feature type="transmembrane region" description="Helical" evidence="1">
    <location>
        <begin position="73"/>
        <end position="90"/>
    </location>
</feature>
<dbReference type="Gene3D" id="3.30.70.270">
    <property type="match status" value="1"/>
</dbReference>
<dbReference type="EMBL" id="MYFO01000006">
    <property type="protein sequence ID" value="TFE89751.1"/>
    <property type="molecule type" value="Genomic_DNA"/>
</dbReference>
<dbReference type="NCBIfam" id="TIGR00254">
    <property type="entry name" value="GGDEF"/>
    <property type="match status" value="1"/>
</dbReference>
<name>A0A4Y8Q767_9BACL</name>
<dbReference type="AlphaFoldDB" id="A0A4Y8Q767"/>
<dbReference type="Pfam" id="PF00990">
    <property type="entry name" value="GGDEF"/>
    <property type="match status" value="1"/>
</dbReference>
<dbReference type="OrthoDB" id="9759607at2"/>
<dbReference type="InterPro" id="IPR043128">
    <property type="entry name" value="Rev_trsase/Diguanyl_cyclase"/>
</dbReference>
<evidence type="ECO:0000313" key="3">
    <source>
        <dbReference type="EMBL" id="TFE89751.1"/>
    </source>
</evidence>
<proteinExistence type="predicted"/>
<reference evidence="3 4" key="1">
    <citation type="submission" date="2017-03" db="EMBL/GenBank/DDBJ databases">
        <title>Isolation of Levoglucosan Utilizing Bacteria.</title>
        <authorList>
            <person name="Arya A.S."/>
        </authorList>
    </citation>
    <scope>NUCLEOTIDE SEQUENCE [LARGE SCALE GENOMIC DNA]</scope>
    <source>
        <strain evidence="3 4">MEC069</strain>
    </source>
</reference>
<dbReference type="RefSeq" id="WP_134750975.1">
    <property type="nucleotide sequence ID" value="NZ_MYFO02000006.1"/>
</dbReference>
<dbReference type="SMART" id="SM00267">
    <property type="entry name" value="GGDEF"/>
    <property type="match status" value="1"/>
</dbReference>
<keyword evidence="1" id="KW-0812">Transmembrane</keyword>
<evidence type="ECO:0000256" key="1">
    <source>
        <dbReference type="SAM" id="Phobius"/>
    </source>
</evidence>
<dbReference type="PANTHER" id="PTHR46663">
    <property type="entry name" value="DIGUANYLATE CYCLASE DGCT-RELATED"/>
    <property type="match status" value="1"/>
</dbReference>
<dbReference type="InterPro" id="IPR052163">
    <property type="entry name" value="DGC-Regulatory_Protein"/>
</dbReference>
<protein>
    <recommendedName>
        <fullName evidence="2">GGDEF domain-containing protein</fullName>
    </recommendedName>
</protein>
<gene>
    <name evidence="3" type="ORF">B5M42_06565</name>
</gene>
<feature type="domain" description="GGDEF" evidence="2">
    <location>
        <begin position="388"/>
        <end position="522"/>
    </location>
</feature>
<dbReference type="InterPro" id="IPR029787">
    <property type="entry name" value="Nucleotide_cyclase"/>
</dbReference>
<feature type="transmembrane region" description="Helical" evidence="1">
    <location>
        <begin position="102"/>
        <end position="123"/>
    </location>
</feature>
<feature type="transmembrane region" description="Helical" evidence="1">
    <location>
        <begin position="143"/>
        <end position="167"/>
    </location>
</feature>
<feature type="transmembrane region" description="Helical" evidence="1">
    <location>
        <begin position="179"/>
        <end position="199"/>
    </location>
</feature>
<dbReference type="InterPro" id="IPR000160">
    <property type="entry name" value="GGDEF_dom"/>
</dbReference>
<dbReference type="PROSITE" id="PS50887">
    <property type="entry name" value="GGDEF"/>
    <property type="match status" value="1"/>
</dbReference>
<comment type="caution">
    <text evidence="3">The sequence shown here is derived from an EMBL/GenBank/DDBJ whole genome shotgun (WGS) entry which is preliminary data.</text>
</comment>
<dbReference type="Gene3D" id="3.30.450.20">
    <property type="entry name" value="PAS domain"/>
    <property type="match status" value="1"/>
</dbReference>
<dbReference type="SUPFAM" id="SSF55073">
    <property type="entry name" value="Nucleotide cyclase"/>
    <property type="match status" value="1"/>
</dbReference>
<keyword evidence="4" id="KW-1185">Reference proteome</keyword>
<dbReference type="CDD" id="cd01949">
    <property type="entry name" value="GGDEF"/>
    <property type="match status" value="1"/>
</dbReference>
<evidence type="ECO:0000259" key="2">
    <source>
        <dbReference type="PROSITE" id="PS50887"/>
    </source>
</evidence>
<dbReference type="FunFam" id="3.30.70.270:FF:000001">
    <property type="entry name" value="Diguanylate cyclase domain protein"/>
    <property type="match status" value="1"/>
</dbReference>
<dbReference type="InterPro" id="IPR031621">
    <property type="entry name" value="HisKA_7TM"/>
</dbReference>